<sequence>MQRFQSRHCKLNIVSIARPHRDLNPVGAQSKHHATVLLSFSLFKFRQFFRFNFFGNSVGVFCYAISQKN</sequence>
<accession>A0A2T6K116</accession>
<dbReference type="Proteomes" id="UP000244523">
    <property type="component" value="Unassembled WGS sequence"/>
</dbReference>
<reference evidence="1 2" key="1">
    <citation type="submission" date="2018-04" db="EMBL/GenBank/DDBJ databases">
        <title>Genomic Encyclopedia of Archaeal and Bacterial Type Strains, Phase II (KMG-II): from individual species to whole genera.</title>
        <authorList>
            <person name="Goeker M."/>
        </authorList>
    </citation>
    <scope>NUCLEOTIDE SEQUENCE [LARGE SCALE GENOMIC DNA]</scope>
    <source>
        <strain evidence="1 2">DSM 29955</strain>
    </source>
</reference>
<name>A0A2T6K116_9RHOB</name>
<evidence type="ECO:0000313" key="1">
    <source>
        <dbReference type="EMBL" id="PUB08288.1"/>
    </source>
</evidence>
<protein>
    <submittedName>
        <fullName evidence="1">Uncharacterized protein</fullName>
    </submittedName>
</protein>
<gene>
    <name evidence="1" type="ORF">C8N45_1414</name>
</gene>
<evidence type="ECO:0000313" key="2">
    <source>
        <dbReference type="Proteomes" id="UP000244523"/>
    </source>
</evidence>
<dbReference type="AlphaFoldDB" id="A0A2T6K116"/>
<keyword evidence="2" id="KW-1185">Reference proteome</keyword>
<dbReference type="EMBL" id="QBUD01000041">
    <property type="protein sequence ID" value="PUB08288.1"/>
    <property type="molecule type" value="Genomic_DNA"/>
</dbReference>
<organism evidence="1 2">
    <name type="scientific">Yoonia sediminilitoris</name>
    <dbReference type="NCBI Taxonomy" id="1286148"/>
    <lineage>
        <taxon>Bacteria</taxon>
        <taxon>Pseudomonadati</taxon>
        <taxon>Pseudomonadota</taxon>
        <taxon>Alphaproteobacteria</taxon>
        <taxon>Rhodobacterales</taxon>
        <taxon>Paracoccaceae</taxon>
        <taxon>Yoonia</taxon>
    </lineage>
</organism>
<proteinExistence type="predicted"/>
<comment type="caution">
    <text evidence="1">The sequence shown here is derived from an EMBL/GenBank/DDBJ whole genome shotgun (WGS) entry which is preliminary data.</text>
</comment>